<evidence type="ECO:0000256" key="1">
    <source>
        <dbReference type="ARBA" id="ARBA00022679"/>
    </source>
</evidence>
<evidence type="ECO:0000256" key="3">
    <source>
        <dbReference type="SAM" id="Phobius"/>
    </source>
</evidence>
<dbReference type="InterPro" id="IPR048254">
    <property type="entry name" value="CDP_ALCOHOL_P_TRANSF_CS"/>
</dbReference>
<proteinExistence type="inferred from homology"/>
<comment type="caution">
    <text evidence="4">The sequence shown here is derived from an EMBL/GenBank/DDBJ whole genome shotgun (WGS) entry which is preliminary data.</text>
</comment>
<dbReference type="PROSITE" id="PS00379">
    <property type="entry name" value="CDP_ALCOHOL_P_TRANSF"/>
    <property type="match status" value="1"/>
</dbReference>
<evidence type="ECO:0000313" key="4">
    <source>
        <dbReference type="EMBL" id="MEK9512762.1"/>
    </source>
</evidence>
<dbReference type="InterPro" id="IPR000462">
    <property type="entry name" value="CDP-OH_P_trans"/>
</dbReference>
<dbReference type="RefSeq" id="WP_228116527.1">
    <property type="nucleotide sequence ID" value="NZ_JBBWYZ010000011.1"/>
</dbReference>
<gene>
    <name evidence="4" type="ORF">AAEJ74_14085</name>
</gene>
<accession>A0ABU9ELI7</accession>
<comment type="similarity">
    <text evidence="2">Belongs to the CDP-alcohol phosphatidyltransferase class-I family.</text>
</comment>
<dbReference type="GO" id="GO:0016740">
    <property type="term" value="F:transferase activity"/>
    <property type="evidence" value="ECO:0007669"/>
    <property type="project" value="UniProtKB-KW"/>
</dbReference>
<evidence type="ECO:0000313" key="5">
    <source>
        <dbReference type="Proteomes" id="UP001387447"/>
    </source>
</evidence>
<feature type="transmembrane region" description="Helical" evidence="3">
    <location>
        <begin position="82"/>
        <end position="99"/>
    </location>
</feature>
<dbReference type="Pfam" id="PF01066">
    <property type="entry name" value="CDP-OH_P_transf"/>
    <property type="match status" value="1"/>
</dbReference>
<keyword evidence="3" id="KW-1133">Transmembrane helix</keyword>
<dbReference type="Gene3D" id="1.20.120.1760">
    <property type="match status" value="1"/>
</dbReference>
<protein>
    <submittedName>
        <fullName evidence="4">CDP-alcohol phosphatidyltransferase family protein</fullName>
        <ecNumber evidence="4">2.7.8.-</ecNumber>
    </submittedName>
</protein>
<feature type="transmembrane region" description="Helical" evidence="3">
    <location>
        <begin position="181"/>
        <end position="202"/>
    </location>
</feature>
<feature type="transmembrane region" description="Helical" evidence="3">
    <location>
        <begin position="50"/>
        <end position="76"/>
    </location>
</feature>
<keyword evidence="1 2" id="KW-0808">Transferase</keyword>
<dbReference type="EC" id="2.7.8.-" evidence="4"/>
<feature type="transmembrane region" description="Helical" evidence="3">
    <location>
        <begin position="142"/>
        <end position="160"/>
    </location>
</feature>
<dbReference type="EMBL" id="JBBWYZ010000011">
    <property type="protein sequence ID" value="MEK9512762.1"/>
    <property type="molecule type" value="Genomic_DNA"/>
</dbReference>
<name>A0ABU9ELI7_LIMFS</name>
<keyword evidence="5" id="KW-1185">Reference proteome</keyword>
<sequence>MADNKTFINHQNMSDTVYEKTSELPENSIVSPQSPLDKILQFFTLKIAKVLINVSWITPNGITWTSLLIGGGLAGFLILKHYYLWAVVAIVISGLLDCLDGDLARSRGIASDTGNLLDSVLDRYVDFLIISALILDNPRDNLVVGLIALLGTTMVPYIRAKSESLGRSSIASIGSRAVRTVLIIVGLLTGQIFPLLIALAVISNVAAIHRFAHALNPGNE</sequence>
<dbReference type="InterPro" id="IPR043130">
    <property type="entry name" value="CDP-OH_PTrfase_TM_dom"/>
</dbReference>
<evidence type="ECO:0000256" key="2">
    <source>
        <dbReference type="RuleBase" id="RU003750"/>
    </source>
</evidence>
<keyword evidence="3" id="KW-0812">Transmembrane</keyword>
<reference evidence="4 5" key="1">
    <citation type="journal article" date="2024" name="Front. Microbiol.">
        <title>Transcriptomic insights into the dominance of two phototrophs throughout the water column of a tropical hypersaline-alkaline crater lake (Dziani Dzaha, Mayotte).</title>
        <authorList>
            <person name="Duperron S."/>
            <person name="Halary S."/>
            <person name="Bouly J.-P."/>
            <person name="Roussel T."/>
            <person name="Hugoni M."/>
            <person name="Bruto M."/>
            <person name="Oger P."/>
            <person name="Duval C."/>
            <person name="Woo A."/>
            <person name="Jezequiel D."/>
            <person name="Ader M."/>
            <person name="Leboulanger C."/>
            <person name="Agogue H."/>
            <person name="Grossi V."/>
            <person name="Trousselier M."/>
            <person name="Bernard C."/>
        </authorList>
    </citation>
    <scope>NUCLEOTIDE SEQUENCE [LARGE SCALE GENOMIC DNA]</scope>
    <source>
        <strain evidence="4 5">PMC 851.14</strain>
    </source>
</reference>
<dbReference type="Proteomes" id="UP001387447">
    <property type="component" value="Unassembled WGS sequence"/>
</dbReference>
<organism evidence="4 5">
    <name type="scientific">Limnospira fusiformis PMC 851.14</name>
    <dbReference type="NCBI Taxonomy" id="2219512"/>
    <lineage>
        <taxon>Bacteria</taxon>
        <taxon>Bacillati</taxon>
        <taxon>Cyanobacteriota</taxon>
        <taxon>Cyanophyceae</taxon>
        <taxon>Oscillatoriophycideae</taxon>
        <taxon>Oscillatoriales</taxon>
        <taxon>Sirenicapillariaceae</taxon>
        <taxon>Limnospira</taxon>
    </lineage>
</organism>
<keyword evidence="3" id="KW-0472">Membrane</keyword>